<dbReference type="AlphaFoldDB" id="Q1Z1T8"/>
<feature type="domain" description="Virulence factor membrane-bound polymerase C-terminal" evidence="7">
    <location>
        <begin position="387"/>
        <end position="571"/>
    </location>
</feature>
<sequence>MTVLHLQGTKLAEQRMSKPLVKPFIVSLGFLFVLTMHYFQHNPGGSGLELSFNSTSWIPFSIAISLGLLEICRQKVWRYSRLTLVLFTCCLLLTLPVFYPNADASAVANRLIALWAGFLFFIGLQQFTFTPKQRQRMLWLILISVFIQTAFGWYQFMWMEADNAFGYNTLINRPYGIFQQPNVMASFLATGLVLSSYLLARIPMYRGKWSWQQLLLLLTPVITIPIIVVLSSRTGWIGAIVGVGLMIPYLRRFAAKAQLRMWLLMIVMGLSLSWSINSATDWGPKTERMTLESARYTIIPQAYKMFRTEPLMGYGYGKFEPAYITQTARWHQADPNQPYGVPNLDHPHNELAYWAAEGGIIPLIALLLAAAAVLFKISKAREGTQLALVGLFFPIVLHTQLEYPFYHSLAHWVIFIILIYWVDNLTAKYNKHEMQYVMAIKSLALVMPIVISGFMLTTLYSGWLLTKFETTRPVNINYLMQVNNPWAWQNRFDWDLHLTQLQLGASSQNPALIEEYIQWATKKAVNWPRPALYHNLISAYQLLGKPEQASQIKQEAEYLFPGSDFSTSEAQTALPSGIISQANMLNDVN</sequence>
<dbReference type="EMBL" id="AAPH01000020">
    <property type="protein sequence ID" value="EAS42417.1"/>
    <property type="molecule type" value="Genomic_DNA"/>
</dbReference>
<reference evidence="9 10" key="1">
    <citation type="submission" date="2006-03" db="EMBL/GenBank/DDBJ databases">
        <authorList>
            <person name="Bartlett D.H."/>
            <person name="Valle G."/>
            <person name="Lauro F.M."/>
            <person name="Vezzi A."/>
            <person name="Simonato F."/>
            <person name="Eloe E."/>
            <person name="Vitulo N."/>
            <person name="Stratton T.K."/>
            <person name="D'angelo M."/>
            <person name="Ferriera S."/>
            <person name="Johnson J."/>
            <person name="Kravitz S."/>
            <person name="Beeson K."/>
            <person name="Sutton G."/>
            <person name="Rogers Y."/>
            <person name="Friedman R."/>
            <person name="Frazier M."/>
            <person name="Venter J.C."/>
        </authorList>
    </citation>
    <scope>NUCLEOTIDE SEQUENCE [LARGE SCALE GENOMIC DNA]</scope>
    <source>
        <strain evidence="9 10">3TCK</strain>
    </source>
</reference>
<dbReference type="Pfam" id="PF15864">
    <property type="entry name" value="PglL_A"/>
    <property type="match status" value="1"/>
</dbReference>
<dbReference type="InterPro" id="IPR031726">
    <property type="entry name" value="PglL_A"/>
</dbReference>
<feature type="domain" description="Protein glycosylation ligase" evidence="8">
    <location>
        <begin position="174"/>
        <end position="199"/>
    </location>
</feature>
<dbReference type="InterPro" id="IPR051533">
    <property type="entry name" value="WaaL-like"/>
</dbReference>
<evidence type="ECO:0000313" key="9">
    <source>
        <dbReference type="EMBL" id="EAS42417.1"/>
    </source>
</evidence>
<evidence type="ECO:0008006" key="11">
    <source>
        <dbReference type="Google" id="ProtNLM"/>
    </source>
</evidence>
<evidence type="ECO:0000256" key="4">
    <source>
        <dbReference type="ARBA" id="ARBA00023136"/>
    </source>
</evidence>
<protein>
    <recommendedName>
        <fullName evidence="11">Ligase</fullName>
    </recommendedName>
</protein>
<keyword evidence="3 5" id="KW-1133">Transmembrane helix</keyword>
<feature type="transmembrane region" description="Helical" evidence="5">
    <location>
        <begin position="236"/>
        <end position="254"/>
    </location>
</feature>
<organism evidence="9 10">
    <name type="scientific">Photobacterium profundum 3TCK</name>
    <dbReference type="NCBI Taxonomy" id="314280"/>
    <lineage>
        <taxon>Bacteria</taxon>
        <taxon>Pseudomonadati</taxon>
        <taxon>Pseudomonadota</taxon>
        <taxon>Gammaproteobacteria</taxon>
        <taxon>Vibrionales</taxon>
        <taxon>Vibrionaceae</taxon>
        <taxon>Photobacterium</taxon>
    </lineage>
</organism>
<feature type="transmembrane region" description="Helical" evidence="5">
    <location>
        <begin position="81"/>
        <end position="99"/>
    </location>
</feature>
<comment type="caution">
    <text evidence="9">The sequence shown here is derived from an EMBL/GenBank/DDBJ whole genome shotgun (WGS) entry which is preliminary data.</text>
</comment>
<feature type="transmembrane region" description="Helical" evidence="5">
    <location>
        <begin position="261"/>
        <end position="279"/>
    </location>
</feature>
<evidence type="ECO:0000256" key="2">
    <source>
        <dbReference type="ARBA" id="ARBA00022692"/>
    </source>
</evidence>
<evidence type="ECO:0000313" key="10">
    <source>
        <dbReference type="Proteomes" id="UP000003789"/>
    </source>
</evidence>
<feature type="domain" description="O-antigen ligase-related" evidence="6">
    <location>
        <begin position="222"/>
        <end position="366"/>
    </location>
</feature>
<dbReference type="PANTHER" id="PTHR37422:SF21">
    <property type="entry name" value="EXOQ-LIKE PROTEIN"/>
    <property type="match status" value="1"/>
</dbReference>
<proteinExistence type="predicted"/>
<dbReference type="Pfam" id="PF11846">
    <property type="entry name" value="Wzy_C_2"/>
    <property type="match status" value="1"/>
</dbReference>
<accession>Q1Z1T8</accession>
<dbReference type="OrthoDB" id="5596698at2"/>
<feature type="transmembrane region" description="Helical" evidence="5">
    <location>
        <begin position="177"/>
        <end position="199"/>
    </location>
</feature>
<feature type="transmembrane region" description="Helical" evidence="5">
    <location>
        <begin position="137"/>
        <end position="157"/>
    </location>
</feature>
<feature type="transmembrane region" description="Helical" evidence="5">
    <location>
        <begin position="51"/>
        <end position="69"/>
    </location>
</feature>
<evidence type="ECO:0000256" key="3">
    <source>
        <dbReference type="ARBA" id="ARBA00022989"/>
    </source>
</evidence>
<feature type="transmembrane region" description="Helical" evidence="5">
    <location>
        <begin position="111"/>
        <end position="130"/>
    </location>
</feature>
<evidence type="ECO:0000259" key="8">
    <source>
        <dbReference type="Pfam" id="PF15864"/>
    </source>
</evidence>
<feature type="transmembrane region" description="Helical" evidence="5">
    <location>
        <begin position="382"/>
        <end position="399"/>
    </location>
</feature>
<keyword evidence="2 5" id="KW-0812">Transmembrane</keyword>
<evidence type="ECO:0000259" key="6">
    <source>
        <dbReference type="Pfam" id="PF04932"/>
    </source>
</evidence>
<dbReference type="Pfam" id="PF04932">
    <property type="entry name" value="Wzy_C"/>
    <property type="match status" value="1"/>
</dbReference>
<feature type="transmembrane region" description="Helical" evidence="5">
    <location>
        <begin position="211"/>
        <end position="230"/>
    </location>
</feature>
<comment type="subcellular location">
    <subcellularLocation>
        <location evidence="1">Membrane</location>
        <topology evidence="1">Multi-pass membrane protein</topology>
    </subcellularLocation>
</comment>
<evidence type="ECO:0000256" key="5">
    <source>
        <dbReference type="SAM" id="Phobius"/>
    </source>
</evidence>
<name>Q1Z1T8_9GAMM</name>
<gene>
    <name evidence="9" type="ORF">P3TCK_23965</name>
</gene>
<dbReference type="HOGENOM" id="CLU_034284_0_0_6"/>
<evidence type="ECO:0000259" key="7">
    <source>
        <dbReference type="Pfam" id="PF11846"/>
    </source>
</evidence>
<feature type="transmembrane region" description="Helical" evidence="5">
    <location>
        <begin position="443"/>
        <end position="465"/>
    </location>
</feature>
<dbReference type="InterPro" id="IPR007016">
    <property type="entry name" value="O-antigen_ligase-rel_domated"/>
</dbReference>
<dbReference type="InterPro" id="IPR021797">
    <property type="entry name" value="Wzy_C_2"/>
</dbReference>
<dbReference type="GO" id="GO:0016020">
    <property type="term" value="C:membrane"/>
    <property type="evidence" value="ECO:0007669"/>
    <property type="project" value="UniProtKB-SubCell"/>
</dbReference>
<feature type="transmembrane region" description="Helical" evidence="5">
    <location>
        <begin position="405"/>
        <end position="422"/>
    </location>
</feature>
<dbReference type="PANTHER" id="PTHR37422">
    <property type="entry name" value="TEICHURONIC ACID BIOSYNTHESIS PROTEIN TUAE"/>
    <property type="match status" value="1"/>
</dbReference>
<dbReference type="Proteomes" id="UP000003789">
    <property type="component" value="Unassembled WGS sequence"/>
</dbReference>
<dbReference type="RefSeq" id="WP_006232380.1">
    <property type="nucleotide sequence ID" value="NZ_CH724136.1"/>
</dbReference>
<feature type="transmembrane region" description="Helical" evidence="5">
    <location>
        <begin position="20"/>
        <end position="39"/>
    </location>
</feature>
<keyword evidence="4 5" id="KW-0472">Membrane</keyword>
<feature type="transmembrane region" description="Helical" evidence="5">
    <location>
        <begin position="351"/>
        <end position="375"/>
    </location>
</feature>
<evidence type="ECO:0000256" key="1">
    <source>
        <dbReference type="ARBA" id="ARBA00004141"/>
    </source>
</evidence>